<dbReference type="Pfam" id="PF01510">
    <property type="entry name" value="Amidase_2"/>
    <property type="match status" value="1"/>
</dbReference>
<organism evidence="4 5">
    <name type="scientific">Levilactobacillus tongjiangensis</name>
    <dbReference type="NCBI Taxonomy" id="2486023"/>
    <lineage>
        <taxon>Bacteria</taxon>
        <taxon>Bacillati</taxon>
        <taxon>Bacillota</taxon>
        <taxon>Bacilli</taxon>
        <taxon>Lactobacillales</taxon>
        <taxon>Lactobacillaceae</taxon>
        <taxon>Levilactobacillus</taxon>
    </lineage>
</organism>
<evidence type="ECO:0000259" key="3">
    <source>
        <dbReference type="SMART" id="SM00644"/>
    </source>
</evidence>
<sequence length="364" mass="39984">MHKVVLTAVAALGAIGIFGATSMTTANAASSKVNNYISSKKIKPAKVTKSIWSGFPKNKYRHGKGKPEGVVVHETANPSSTIYNEIAYMKRNYNNAFVHSFVDGSRIINIANTNYLAWGVGYPGNARFVQFEQVEVHSKSAFAHEVANASWYTAYLLNKYNLKPNDAAYDYKGTVWSHKAVAQKLGGSTHTDPIGYYASAGKKYFGQKYTMAAFYKMVKMYYNDMNSTKHTKMTSATYKSVDQEAKLSSKYTKYYLYNHVKGANKNAKRQSWSKISPKVGKSYSIDMTAKKSNGSTWYRIKPSKNTTSKTRYWVYSGNLTNVQDVATETASATSASSESNAANSSSATESSVSSSNASSVSSSN</sequence>
<evidence type="ECO:0000313" key="4">
    <source>
        <dbReference type="EMBL" id="MFC6207026.1"/>
    </source>
</evidence>
<protein>
    <submittedName>
        <fullName evidence="4">N-acetylmuramoyl-L-alanine amidase family protein</fullName>
    </submittedName>
</protein>
<reference evidence="5" key="1">
    <citation type="journal article" date="2019" name="Int. J. Syst. Evol. Microbiol.">
        <title>The Global Catalogue of Microorganisms (GCM) 10K type strain sequencing project: providing services to taxonomists for standard genome sequencing and annotation.</title>
        <authorList>
            <consortium name="The Broad Institute Genomics Platform"/>
            <consortium name="The Broad Institute Genome Sequencing Center for Infectious Disease"/>
            <person name="Wu L."/>
            <person name="Ma J."/>
        </authorList>
    </citation>
    <scope>NUCLEOTIDE SEQUENCE [LARGE SCALE GENOMIC DNA]</scope>
    <source>
        <strain evidence="5">CCM 8905</strain>
    </source>
</reference>
<feature type="domain" description="N-acetylmuramoyl-L-alanine amidase" evidence="3">
    <location>
        <begin position="55"/>
        <end position="194"/>
    </location>
</feature>
<dbReference type="Gene3D" id="3.40.80.10">
    <property type="entry name" value="Peptidoglycan recognition protein-like"/>
    <property type="match status" value="1"/>
</dbReference>
<dbReference type="SMART" id="SM00644">
    <property type="entry name" value="Ami_2"/>
    <property type="match status" value="1"/>
</dbReference>
<dbReference type="Proteomes" id="UP001596254">
    <property type="component" value="Unassembled WGS sequence"/>
</dbReference>
<accession>A0ABW1SSJ8</accession>
<name>A0ABW1SSJ8_9LACO</name>
<dbReference type="SUPFAM" id="SSF55846">
    <property type="entry name" value="N-acetylmuramoyl-L-alanine amidase-like"/>
    <property type="match status" value="1"/>
</dbReference>
<keyword evidence="2" id="KW-0732">Signal</keyword>
<evidence type="ECO:0000256" key="1">
    <source>
        <dbReference type="SAM" id="MobiDB-lite"/>
    </source>
</evidence>
<comment type="caution">
    <text evidence="4">The sequence shown here is derived from an EMBL/GenBank/DDBJ whole genome shotgun (WGS) entry which is preliminary data.</text>
</comment>
<dbReference type="InterPro" id="IPR036505">
    <property type="entry name" value="Amidase/PGRP_sf"/>
</dbReference>
<evidence type="ECO:0000256" key="2">
    <source>
        <dbReference type="SAM" id="SignalP"/>
    </source>
</evidence>
<proteinExistence type="predicted"/>
<evidence type="ECO:0000313" key="5">
    <source>
        <dbReference type="Proteomes" id="UP001596254"/>
    </source>
</evidence>
<feature type="signal peptide" evidence="2">
    <location>
        <begin position="1"/>
        <end position="28"/>
    </location>
</feature>
<dbReference type="EMBL" id="JBHSSK010000018">
    <property type="protein sequence ID" value="MFC6207026.1"/>
    <property type="molecule type" value="Genomic_DNA"/>
</dbReference>
<gene>
    <name evidence="4" type="ORF">ACFP1G_05965</name>
</gene>
<dbReference type="InterPro" id="IPR002502">
    <property type="entry name" value="Amidase_domain"/>
</dbReference>
<feature type="chain" id="PRO_5045181732" evidence="2">
    <location>
        <begin position="29"/>
        <end position="364"/>
    </location>
</feature>
<feature type="region of interest" description="Disordered" evidence="1">
    <location>
        <begin position="328"/>
        <end position="364"/>
    </location>
</feature>
<dbReference type="CDD" id="cd06583">
    <property type="entry name" value="PGRP"/>
    <property type="match status" value="1"/>
</dbReference>
<dbReference type="RefSeq" id="WP_125693912.1">
    <property type="nucleotide sequence ID" value="NZ_JBHSSK010000018.1"/>
</dbReference>
<keyword evidence="5" id="KW-1185">Reference proteome</keyword>